<keyword evidence="2" id="KW-1185">Reference proteome</keyword>
<organism evidence="1 2">
    <name type="scientific">Acinetobacter guillouiae NIPH 991</name>
    <dbReference type="NCBI Taxonomy" id="1217656"/>
    <lineage>
        <taxon>Bacteria</taxon>
        <taxon>Pseudomonadati</taxon>
        <taxon>Pseudomonadota</taxon>
        <taxon>Gammaproteobacteria</taxon>
        <taxon>Moraxellales</taxon>
        <taxon>Moraxellaceae</taxon>
        <taxon>Acinetobacter</taxon>
    </lineage>
</organism>
<dbReference type="HOGENOM" id="CLU_2520025_0_0_6"/>
<dbReference type="EMBL" id="APPJ01000009">
    <property type="protein sequence ID" value="ENV17746.1"/>
    <property type="molecule type" value="Genomic_DNA"/>
</dbReference>
<name>N8X0F8_ACIGI</name>
<dbReference type="PATRIC" id="fig|1217656.3.peg.1029"/>
<proteinExistence type="predicted"/>
<sequence>MQYSGESGVLFRNFAKLLAIIVNMMIEMQQAIVGFHLDEEQHYVAELACGHQQHVRHLPPWQNRPWVLTEQGRQEKIGMFLACKTCDLQKNSL</sequence>
<dbReference type="InterPro" id="IPR021948">
    <property type="entry name" value="DUF3565"/>
</dbReference>
<evidence type="ECO:0000313" key="1">
    <source>
        <dbReference type="EMBL" id="ENV17746.1"/>
    </source>
</evidence>
<dbReference type="Proteomes" id="UP000013148">
    <property type="component" value="Unassembled WGS sequence"/>
</dbReference>
<dbReference type="Pfam" id="PF12088">
    <property type="entry name" value="DUF3565"/>
    <property type="match status" value="1"/>
</dbReference>
<evidence type="ECO:0000313" key="2">
    <source>
        <dbReference type="Proteomes" id="UP000013148"/>
    </source>
</evidence>
<comment type="caution">
    <text evidence="1">The sequence shown here is derived from an EMBL/GenBank/DDBJ whole genome shotgun (WGS) entry which is preliminary data.</text>
</comment>
<protein>
    <recommendedName>
        <fullName evidence="3">DUF3565 domain-containing protein</fullName>
    </recommendedName>
</protein>
<evidence type="ECO:0008006" key="3">
    <source>
        <dbReference type="Google" id="ProtNLM"/>
    </source>
</evidence>
<accession>N8X0F8</accession>
<gene>
    <name evidence="1" type="ORF">F964_01050</name>
</gene>
<dbReference type="AlphaFoldDB" id="N8X0F8"/>
<reference evidence="1 2" key="1">
    <citation type="submission" date="2013-02" db="EMBL/GenBank/DDBJ databases">
        <title>The Genome Sequence of Acinetobacter guillouiae NIPH 991.</title>
        <authorList>
            <consortium name="The Broad Institute Genome Sequencing Platform"/>
            <consortium name="The Broad Institute Genome Sequencing Center for Infectious Disease"/>
            <person name="Cerqueira G."/>
            <person name="Feldgarden M."/>
            <person name="Courvalin P."/>
            <person name="Perichon B."/>
            <person name="Grillot-Courvalin C."/>
            <person name="Clermont D."/>
            <person name="Rocha E."/>
            <person name="Yoon E.-J."/>
            <person name="Nemec A."/>
            <person name="Walker B."/>
            <person name="Young S.K."/>
            <person name="Zeng Q."/>
            <person name="Gargeya S."/>
            <person name="Fitzgerald M."/>
            <person name="Haas B."/>
            <person name="Abouelleil A."/>
            <person name="Alvarado L."/>
            <person name="Arachchi H.M."/>
            <person name="Berlin A.M."/>
            <person name="Chapman S.B."/>
            <person name="Dewar J."/>
            <person name="Goldberg J."/>
            <person name="Griggs A."/>
            <person name="Gujja S."/>
            <person name="Hansen M."/>
            <person name="Howarth C."/>
            <person name="Imamovic A."/>
            <person name="Larimer J."/>
            <person name="McCowan C."/>
            <person name="Murphy C."/>
            <person name="Neiman D."/>
            <person name="Pearson M."/>
            <person name="Priest M."/>
            <person name="Roberts A."/>
            <person name="Saif S."/>
            <person name="Shea T."/>
            <person name="Sisk P."/>
            <person name="Sykes S."/>
            <person name="Wortman J."/>
            <person name="Nusbaum C."/>
            <person name="Birren B."/>
        </authorList>
    </citation>
    <scope>NUCLEOTIDE SEQUENCE [LARGE SCALE GENOMIC DNA]</scope>
    <source>
        <strain evidence="1 2">NIPH 991</strain>
    </source>
</reference>
<dbReference type="eggNOG" id="COG1670">
    <property type="taxonomic scope" value="Bacteria"/>
</dbReference>